<accession>A0A024UF94</accession>
<dbReference type="OrthoDB" id="78362at2759"/>
<evidence type="ECO:0000313" key="2">
    <source>
        <dbReference type="EMBL" id="ETW04308.1"/>
    </source>
</evidence>
<dbReference type="InterPro" id="IPR000953">
    <property type="entry name" value="Chromo/chromo_shadow_dom"/>
</dbReference>
<sequence>MLRETRLKETEWDYLLPLVQANINQTPVAMLDHMKHLISEQGTTLAVGKIEDERRNPDSNQWELLIQWKGLESHESSWDQLPAMYREIPSLVQSFADHLLNGAKRVGLVEELAEL</sequence>
<dbReference type="GeneID" id="20081666"/>
<dbReference type="Gene3D" id="2.40.50.40">
    <property type="match status" value="1"/>
</dbReference>
<protein>
    <recommendedName>
        <fullName evidence="1">Chromo domain-containing protein</fullName>
    </recommendedName>
</protein>
<dbReference type="AlphaFoldDB" id="A0A024UF94"/>
<dbReference type="VEuPathDB" id="FungiDB:H310_04616"/>
<reference evidence="2" key="1">
    <citation type="submission" date="2013-12" db="EMBL/GenBank/DDBJ databases">
        <title>The Genome Sequence of Aphanomyces invadans NJM9701.</title>
        <authorList>
            <consortium name="The Broad Institute Genomics Platform"/>
            <person name="Russ C."/>
            <person name="Tyler B."/>
            <person name="van West P."/>
            <person name="Dieguez-Uribeondo J."/>
            <person name="Young S.K."/>
            <person name="Zeng Q."/>
            <person name="Gargeya S."/>
            <person name="Fitzgerald M."/>
            <person name="Abouelleil A."/>
            <person name="Alvarado L."/>
            <person name="Chapman S.B."/>
            <person name="Gainer-Dewar J."/>
            <person name="Goldberg J."/>
            <person name="Griggs A."/>
            <person name="Gujja S."/>
            <person name="Hansen M."/>
            <person name="Howarth C."/>
            <person name="Imamovic A."/>
            <person name="Ireland A."/>
            <person name="Larimer J."/>
            <person name="McCowan C."/>
            <person name="Murphy C."/>
            <person name="Pearson M."/>
            <person name="Poon T.W."/>
            <person name="Priest M."/>
            <person name="Roberts A."/>
            <person name="Saif S."/>
            <person name="Shea T."/>
            <person name="Sykes S."/>
            <person name="Wortman J."/>
            <person name="Nusbaum C."/>
            <person name="Birren B."/>
        </authorList>
    </citation>
    <scope>NUCLEOTIDE SEQUENCE [LARGE SCALE GENOMIC DNA]</scope>
    <source>
        <strain evidence="2">NJM9701</strain>
    </source>
</reference>
<proteinExistence type="predicted"/>
<name>A0A024UF94_9STRA</name>
<dbReference type="SUPFAM" id="SSF54160">
    <property type="entry name" value="Chromo domain-like"/>
    <property type="match status" value="1"/>
</dbReference>
<evidence type="ECO:0000259" key="1">
    <source>
        <dbReference type="PROSITE" id="PS50013"/>
    </source>
</evidence>
<gene>
    <name evidence="2" type="ORF">H310_04616</name>
</gene>
<organism evidence="2">
    <name type="scientific">Aphanomyces invadans</name>
    <dbReference type="NCBI Taxonomy" id="157072"/>
    <lineage>
        <taxon>Eukaryota</taxon>
        <taxon>Sar</taxon>
        <taxon>Stramenopiles</taxon>
        <taxon>Oomycota</taxon>
        <taxon>Saprolegniomycetes</taxon>
        <taxon>Saprolegniales</taxon>
        <taxon>Verrucalvaceae</taxon>
        <taxon>Aphanomyces</taxon>
    </lineage>
</organism>
<dbReference type="PROSITE" id="PS50013">
    <property type="entry name" value="CHROMO_2"/>
    <property type="match status" value="1"/>
</dbReference>
<dbReference type="RefSeq" id="XP_008867264.1">
    <property type="nucleotide sequence ID" value="XM_008869042.1"/>
</dbReference>
<dbReference type="EMBL" id="KI913958">
    <property type="protein sequence ID" value="ETW04308.1"/>
    <property type="molecule type" value="Genomic_DNA"/>
</dbReference>
<dbReference type="InterPro" id="IPR016197">
    <property type="entry name" value="Chromo-like_dom_sf"/>
</dbReference>
<feature type="domain" description="Chromo" evidence="1">
    <location>
        <begin position="45"/>
        <end position="95"/>
    </location>
</feature>